<gene>
    <name evidence="1" type="ORF">N7450_001753</name>
</gene>
<dbReference type="PANTHER" id="PTHR37535">
    <property type="entry name" value="FLUG DOMAIN PROTEIN"/>
    <property type="match status" value="1"/>
</dbReference>
<dbReference type="Proteomes" id="UP001216150">
    <property type="component" value="Unassembled WGS sequence"/>
</dbReference>
<proteinExistence type="predicted"/>
<feature type="non-terminal residue" evidence="1">
    <location>
        <position position="281"/>
    </location>
</feature>
<organism evidence="1 2">
    <name type="scientific">Penicillium hetheringtonii</name>
    <dbReference type="NCBI Taxonomy" id="911720"/>
    <lineage>
        <taxon>Eukaryota</taxon>
        <taxon>Fungi</taxon>
        <taxon>Dikarya</taxon>
        <taxon>Ascomycota</taxon>
        <taxon>Pezizomycotina</taxon>
        <taxon>Eurotiomycetes</taxon>
        <taxon>Eurotiomycetidae</taxon>
        <taxon>Eurotiales</taxon>
        <taxon>Aspergillaceae</taxon>
        <taxon>Penicillium</taxon>
    </lineage>
</organism>
<dbReference type="InterPro" id="IPR021842">
    <property type="entry name" value="DUF3435"/>
</dbReference>
<dbReference type="Pfam" id="PF11917">
    <property type="entry name" value="DUF3435"/>
    <property type="match status" value="1"/>
</dbReference>
<reference evidence="1 2" key="1">
    <citation type="journal article" date="2023" name="IMA Fungus">
        <title>Comparative genomic study of the Penicillium genus elucidates a diverse pangenome and 15 lateral gene transfer events.</title>
        <authorList>
            <person name="Petersen C."/>
            <person name="Sorensen T."/>
            <person name="Nielsen M.R."/>
            <person name="Sondergaard T.E."/>
            <person name="Sorensen J.L."/>
            <person name="Fitzpatrick D.A."/>
            <person name="Frisvad J.C."/>
            <person name="Nielsen K.L."/>
        </authorList>
    </citation>
    <scope>NUCLEOTIDE SEQUENCE [LARGE SCALE GENOMIC DNA]</scope>
    <source>
        <strain evidence="1 2">IBT 29057</strain>
    </source>
</reference>
<name>A0AAD6E578_9EURO</name>
<sequence>MVTPDGPLPRRALTFSSLRYNFTSLAQRECFKNQLRVYGIRANVANCIDPKASEATRGQALDYQNHDTYIKYQSVLKSLDIQALVYDLEPDYECRNIEQSMAHHRDPNAPIKLNTASIDTFENTDEIKDINKRIHFLTSQISDQPLMHPDLDTKRITLYSKKSKLRLAWKKRLFTERDKTPLFQIFKKYLPERARLRDSLFNKTSLDSNIGRQCLNDIVKLCTNTERMVYYPGLYPVNNCCPVCSLPMSDDERNIFYSVDDDLWVDHRINNAIAMESVHTD</sequence>
<dbReference type="AlphaFoldDB" id="A0AAD6E578"/>
<protein>
    <submittedName>
        <fullName evidence="1">Uncharacterized protein</fullName>
    </submittedName>
</protein>
<keyword evidence="2" id="KW-1185">Reference proteome</keyword>
<dbReference type="EMBL" id="JAQJAC010000001">
    <property type="protein sequence ID" value="KAJ5600686.1"/>
    <property type="molecule type" value="Genomic_DNA"/>
</dbReference>
<accession>A0AAD6E578</accession>
<dbReference type="PANTHER" id="PTHR37535:SF3">
    <property type="entry name" value="FLUG DOMAIN-CONTAINING PROTEIN"/>
    <property type="match status" value="1"/>
</dbReference>
<evidence type="ECO:0000313" key="1">
    <source>
        <dbReference type="EMBL" id="KAJ5600686.1"/>
    </source>
</evidence>
<evidence type="ECO:0000313" key="2">
    <source>
        <dbReference type="Proteomes" id="UP001216150"/>
    </source>
</evidence>
<comment type="caution">
    <text evidence="1">The sequence shown here is derived from an EMBL/GenBank/DDBJ whole genome shotgun (WGS) entry which is preliminary data.</text>
</comment>